<reference evidence="2" key="2">
    <citation type="submission" date="2023-01" db="EMBL/GenBank/DDBJ databases">
        <title>Draft genome sequence of Algimonas ampicilliniresistens strain NBRC 108219.</title>
        <authorList>
            <person name="Sun Q."/>
            <person name="Mori K."/>
        </authorList>
    </citation>
    <scope>NUCLEOTIDE SEQUENCE</scope>
    <source>
        <strain evidence="2">NBRC 108219</strain>
    </source>
</reference>
<evidence type="ECO:0000313" key="3">
    <source>
        <dbReference type="Proteomes" id="UP001161391"/>
    </source>
</evidence>
<evidence type="ECO:0000313" key="2">
    <source>
        <dbReference type="EMBL" id="GLQ22857.1"/>
    </source>
</evidence>
<dbReference type="Gene3D" id="3.30.70.100">
    <property type="match status" value="1"/>
</dbReference>
<accession>A0ABQ5V700</accession>
<sequence length="126" mass="14314">MFQLIYSSVITVDVTQDQMRQIALESRASNEAANLTGALLVSDRGILQILEGDEETVRAVYNRIKKDPRHMGCEILLARQCKAREFRQMAMGFCKASDDDGYEVKMAIMALKARRTERQRIDKLAS</sequence>
<proteinExistence type="predicted"/>
<dbReference type="InterPro" id="IPR036046">
    <property type="entry name" value="Acylphosphatase-like_dom_sf"/>
</dbReference>
<dbReference type="RefSeq" id="WP_284387665.1">
    <property type="nucleotide sequence ID" value="NZ_BSNK01000001.1"/>
</dbReference>
<protein>
    <recommendedName>
        <fullName evidence="1">BLUF domain-containing protein</fullName>
    </recommendedName>
</protein>
<gene>
    <name evidence="2" type="ORF">GCM10007853_07310</name>
</gene>
<dbReference type="SMART" id="SM01034">
    <property type="entry name" value="BLUF"/>
    <property type="match status" value="1"/>
</dbReference>
<dbReference type="InterPro" id="IPR007024">
    <property type="entry name" value="BLUF_domain"/>
</dbReference>
<dbReference type="Pfam" id="PF04940">
    <property type="entry name" value="BLUF"/>
    <property type="match status" value="1"/>
</dbReference>
<comment type="caution">
    <text evidence="2">The sequence shown here is derived from an EMBL/GenBank/DDBJ whole genome shotgun (WGS) entry which is preliminary data.</text>
</comment>
<organism evidence="2 3">
    <name type="scientific">Algimonas ampicilliniresistens</name>
    <dbReference type="NCBI Taxonomy" id="1298735"/>
    <lineage>
        <taxon>Bacteria</taxon>
        <taxon>Pseudomonadati</taxon>
        <taxon>Pseudomonadota</taxon>
        <taxon>Alphaproteobacteria</taxon>
        <taxon>Maricaulales</taxon>
        <taxon>Robiginitomaculaceae</taxon>
        <taxon>Algimonas</taxon>
    </lineage>
</organism>
<dbReference type="EMBL" id="BSNK01000001">
    <property type="protein sequence ID" value="GLQ22857.1"/>
    <property type="molecule type" value="Genomic_DNA"/>
</dbReference>
<dbReference type="SUPFAM" id="SSF54975">
    <property type="entry name" value="Acylphosphatase/BLUF domain-like"/>
    <property type="match status" value="1"/>
</dbReference>
<reference evidence="2" key="1">
    <citation type="journal article" date="2014" name="Int. J. Syst. Evol. Microbiol.">
        <title>Complete genome of a new Firmicutes species belonging to the dominant human colonic microbiota ('Ruminococcus bicirculans') reveals two chromosomes and a selective capacity to utilize plant glucans.</title>
        <authorList>
            <consortium name="NISC Comparative Sequencing Program"/>
            <person name="Wegmann U."/>
            <person name="Louis P."/>
            <person name="Goesmann A."/>
            <person name="Henrissat B."/>
            <person name="Duncan S.H."/>
            <person name="Flint H.J."/>
        </authorList>
    </citation>
    <scope>NUCLEOTIDE SEQUENCE</scope>
    <source>
        <strain evidence="2">NBRC 108219</strain>
    </source>
</reference>
<name>A0ABQ5V700_9PROT</name>
<keyword evidence="3" id="KW-1185">Reference proteome</keyword>
<dbReference type="Proteomes" id="UP001161391">
    <property type="component" value="Unassembled WGS sequence"/>
</dbReference>
<dbReference type="PROSITE" id="PS50925">
    <property type="entry name" value="BLUF"/>
    <property type="match status" value="1"/>
</dbReference>
<feature type="domain" description="BLUF" evidence="1">
    <location>
        <begin position="1"/>
        <end position="92"/>
    </location>
</feature>
<evidence type="ECO:0000259" key="1">
    <source>
        <dbReference type="PROSITE" id="PS50925"/>
    </source>
</evidence>